<dbReference type="AlphaFoldDB" id="A0A1R2BDK9"/>
<accession>A0A1R2BDK9</accession>
<dbReference type="Proteomes" id="UP000187209">
    <property type="component" value="Unassembled WGS sequence"/>
</dbReference>
<proteinExistence type="predicted"/>
<comment type="caution">
    <text evidence="1">The sequence shown here is derived from an EMBL/GenBank/DDBJ whole genome shotgun (WGS) entry which is preliminary data.</text>
</comment>
<keyword evidence="2" id="KW-1185">Reference proteome</keyword>
<evidence type="ECO:0000313" key="2">
    <source>
        <dbReference type="Proteomes" id="UP000187209"/>
    </source>
</evidence>
<reference evidence="1 2" key="1">
    <citation type="submission" date="2016-11" db="EMBL/GenBank/DDBJ databases">
        <title>The macronuclear genome of Stentor coeruleus: a giant cell with tiny introns.</title>
        <authorList>
            <person name="Slabodnick M."/>
            <person name="Ruby J.G."/>
            <person name="Reiff S.B."/>
            <person name="Swart E.C."/>
            <person name="Gosai S."/>
            <person name="Prabakaran S."/>
            <person name="Witkowska E."/>
            <person name="Larue G.E."/>
            <person name="Fisher S."/>
            <person name="Freeman R.M."/>
            <person name="Gunawardena J."/>
            <person name="Chu W."/>
            <person name="Stover N.A."/>
            <person name="Gregory B.D."/>
            <person name="Nowacki M."/>
            <person name="Derisi J."/>
            <person name="Roy S.W."/>
            <person name="Marshall W.F."/>
            <person name="Sood P."/>
        </authorList>
    </citation>
    <scope>NUCLEOTIDE SEQUENCE [LARGE SCALE GENOMIC DNA]</scope>
    <source>
        <strain evidence="1">WM001</strain>
    </source>
</reference>
<evidence type="ECO:0000313" key="1">
    <source>
        <dbReference type="EMBL" id="OMJ74822.1"/>
    </source>
</evidence>
<protein>
    <submittedName>
        <fullName evidence="1">Uncharacterized protein</fullName>
    </submittedName>
</protein>
<dbReference type="EMBL" id="MPUH01000726">
    <property type="protein sequence ID" value="OMJ74822.1"/>
    <property type="molecule type" value="Genomic_DNA"/>
</dbReference>
<name>A0A1R2BDK9_9CILI</name>
<sequence length="128" mass="14841">MGCKECKETKAYKQAGEVTAVITNYTSMFYDGLTNENFTVDVIIREDTVLNTDSGSDENIVYSKKNDINPMKNDEKVALANKISEKARKNRIYNVREQDEKFRISLNAEKLLVNIQRQLYKDFNENKE</sequence>
<gene>
    <name evidence="1" type="ORF">SteCoe_26165</name>
</gene>
<organism evidence="1 2">
    <name type="scientific">Stentor coeruleus</name>
    <dbReference type="NCBI Taxonomy" id="5963"/>
    <lineage>
        <taxon>Eukaryota</taxon>
        <taxon>Sar</taxon>
        <taxon>Alveolata</taxon>
        <taxon>Ciliophora</taxon>
        <taxon>Postciliodesmatophora</taxon>
        <taxon>Heterotrichea</taxon>
        <taxon>Heterotrichida</taxon>
        <taxon>Stentoridae</taxon>
        <taxon>Stentor</taxon>
    </lineage>
</organism>